<name>A0A937W0N2_UNCTE</name>
<gene>
    <name evidence="1" type="ORF">FJZ47_12990</name>
</gene>
<dbReference type="PANTHER" id="PTHR40267:SF1">
    <property type="entry name" value="BLR3294 PROTEIN"/>
    <property type="match status" value="1"/>
</dbReference>
<sequence length="241" mass="25816">MRGWRARLGFLVPPGNPTVEPEMMQLAPHGVSVHFSRLVASGPTGTLTGQEERNRSMLAHIEPSAALLAMVRPDVIVLAHTASSYTLGREGEAQLIDRLEQHTGTRFITAAGAVVQALAHLGAHAIALGTPYGEDTSLQGKAHLEAHGIQVVGFGRLGQVQNIYDETPERAYALARQVDTPEAEAVFLSGTGLPTIEVLDVLERDLGKPVFSSATAMMWQALRVARIGQPVQGYGQLLTMV</sequence>
<proteinExistence type="predicted"/>
<protein>
    <submittedName>
        <fullName evidence="1">Maleate cis-trans isomerase</fullName>
    </submittedName>
</protein>
<dbReference type="PANTHER" id="PTHR40267">
    <property type="entry name" value="BLR3294 PROTEIN"/>
    <property type="match status" value="1"/>
</dbReference>
<dbReference type="GO" id="GO:0016853">
    <property type="term" value="F:isomerase activity"/>
    <property type="evidence" value="ECO:0007669"/>
    <property type="project" value="UniProtKB-KW"/>
</dbReference>
<dbReference type="InterPro" id="IPR026286">
    <property type="entry name" value="MaiA/AMDase"/>
</dbReference>
<dbReference type="InterPro" id="IPR053714">
    <property type="entry name" value="Iso_Racemase_Enz_sf"/>
</dbReference>
<dbReference type="AlphaFoldDB" id="A0A937W0N2"/>
<dbReference type="Gene3D" id="3.40.50.12500">
    <property type="match status" value="1"/>
</dbReference>
<evidence type="ECO:0000313" key="2">
    <source>
        <dbReference type="Proteomes" id="UP000712673"/>
    </source>
</evidence>
<dbReference type="Proteomes" id="UP000712673">
    <property type="component" value="Unassembled WGS sequence"/>
</dbReference>
<dbReference type="PIRSF" id="PIRSF015736">
    <property type="entry name" value="MI"/>
    <property type="match status" value="1"/>
</dbReference>
<dbReference type="EMBL" id="VGLS01000387">
    <property type="protein sequence ID" value="MBM3224704.1"/>
    <property type="molecule type" value="Genomic_DNA"/>
</dbReference>
<organism evidence="1 2">
    <name type="scientific">Tectimicrobiota bacterium</name>
    <dbReference type="NCBI Taxonomy" id="2528274"/>
    <lineage>
        <taxon>Bacteria</taxon>
        <taxon>Pseudomonadati</taxon>
        <taxon>Nitrospinota/Tectimicrobiota group</taxon>
        <taxon>Candidatus Tectimicrobiota</taxon>
    </lineage>
</organism>
<reference evidence="1" key="1">
    <citation type="submission" date="2019-03" db="EMBL/GenBank/DDBJ databases">
        <title>Lake Tanganyika Metagenome-Assembled Genomes (MAGs).</title>
        <authorList>
            <person name="Tran P."/>
        </authorList>
    </citation>
    <scope>NUCLEOTIDE SEQUENCE</scope>
    <source>
        <strain evidence="1">K_DeepCast_65m_m2_066</strain>
    </source>
</reference>
<evidence type="ECO:0000313" key="1">
    <source>
        <dbReference type="EMBL" id="MBM3224704.1"/>
    </source>
</evidence>
<keyword evidence="1" id="KW-0413">Isomerase</keyword>
<comment type="caution">
    <text evidence="1">The sequence shown here is derived from an EMBL/GenBank/DDBJ whole genome shotgun (WGS) entry which is preliminary data.</text>
</comment>
<dbReference type="Pfam" id="PF17645">
    <property type="entry name" value="Amdase"/>
    <property type="match status" value="1"/>
</dbReference>
<accession>A0A937W0N2</accession>